<gene>
    <name evidence="1" type="ORF">J2W31_004090</name>
</gene>
<protein>
    <recommendedName>
        <fullName evidence="3">Transglycosylase SLT domain-containing protein</fullName>
    </recommendedName>
</protein>
<dbReference type="Proteomes" id="UP001242045">
    <property type="component" value="Unassembled WGS sequence"/>
</dbReference>
<name>A0AAW8D6S8_9BURK</name>
<dbReference type="RefSeq" id="WP_306882430.1">
    <property type="nucleotide sequence ID" value="NZ_JAUSRD010000010.1"/>
</dbReference>
<evidence type="ECO:0000313" key="2">
    <source>
        <dbReference type="Proteomes" id="UP001242045"/>
    </source>
</evidence>
<dbReference type="EMBL" id="JAUSRD010000010">
    <property type="protein sequence ID" value="MDP9894965.1"/>
    <property type="molecule type" value="Genomic_DNA"/>
</dbReference>
<accession>A0AAW8D6S8</accession>
<evidence type="ECO:0000313" key="1">
    <source>
        <dbReference type="EMBL" id="MDP9894965.1"/>
    </source>
</evidence>
<reference evidence="1" key="1">
    <citation type="submission" date="2023-07" db="EMBL/GenBank/DDBJ databases">
        <title>Sorghum-associated microbial communities from plants grown in Nebraska, USA.</title>
        <authorList>
            <person name="Schachtman D."/>
        </authorList>
    </citation>
    <scope>NUCLEOTIDE SEQUENCE</scope>
    <source>
        <strain evidence="1">DS3754</strain>
    </source>
</reference>
<comment type="caution">
    <text evidence="1">The sequence shown here is derived from an EMBL/GenBank/DDBJ whole genome shotgun (WGS) entry which is preliminary data.</text>
</comment>
<dbReference type="AlphaFoldDB" id="A0AAW8D6S8"/>
<sequence>MFNLTGRRIRNEPSELIGEKYNQELFIAVFWEESFFQNKVQDFGWDAGRAVGFGQVQWALVNKLMGTHHQQPKQAVLADDELSVDISIKAMLEADRWARGNKLAALKHYAGGTKAPLWTKTSDALKQIPEIGKYWEISEADTAKNKDAIIAALRITRKDTIISKLF</sequence>
<proteinExistence type="predicted"/>
<organism evidence="1 2">
    <name type="scientific">Variovorax boronicumulans</name>
    <dbReference type="NCBI Taxonomy" id="436515"/>
    <lineage>
        <taxon>Bacteria</taxon>
        <taxon>Pseudomonadati</taxon>
        <taxon>Pseudomonadota</taxon>
        <taxon>Betaproteobacteria</taxon>
        <taxon>Burkholderiales</taxon>
        <taxon>Comamonadaceae</taxon>
        <taxon>Variovorax</taxon>
    </lineage>
</organism>
<evidence type="ECO:0008006" key="3">
    <source>
        <dbReference type="Google" id="ProtNLM"/>
    </source>
</evidence>